<evidence type="ECO:0000313" key="1">
    <source>
        <dbReference type="EMBL" id="KAI0036292.1"/>
    </source>
</evidence>
<dbReference type="EMBL" id="MU273473">
    <property type="protein sequence ID" value="KAI0036292.1"/>
    <property type="molecule type" value="Genomic_DNA"/>
</dbReference>
<dbReference type="Proteomes" id="UP000814128">
    <property type="component" value="Unassembled WGS sequence"/>
</dbReference>
<name>A0ACB8QXJ4_9AGAM</name>
<gene>
    <name evidence="1" type="ORF">K488DRAFT_82244</name>
</gene>
<protein>
    <submittedName>
        <fullName evidence="1">Uncharacterized protein</fullName>
    </submittedName>
</protein>
<evidence type="ECO:0000313" key="2">
    <source>
        <dbReference type="Proteomes" id="UP000814128"/>
    </source>
</evidence>
<comment type="caution">
    <text evidence="1">The sequence shown here is derived from an EMBL/GenBank/DDBJ whole genome shotgun (WGS) entry which is preliminary data.</text>
</comment>
<accession>A0ACB8QXJ4</accession>
<proteinExistence type="predicted"/>
<keyword evidence="2" id="KW-1185">Reference proteome</keyword>
<organism evidence="1 2">
    <name type="scientific">Vararia minispora EC-137</name>
    <dbReference type="NCBI Taxonomy" id="1314806"/>
    <lineage>
        <taxon>Eukaryota</taxon>
        <taxon>Fungi</taxon>
        <taxon>Dikarya</taxon>
        <taxon>Basidiomycota</taxon>
        <taxon>Agaricomycotina</taxon>
        <taxon>Agaricomycetes</taxon>
        <taxon>Russulales</taxon>
        <taxon>Lachnocladiaceae</taxon>
        <taxon>Vararia</taxon>
    </lineage>
</organism>
<sequence length="548" mass="61693">MSSDSSSKINGLVAEIEDAQEALALLRQSLNIHQSTIADLPPEILGAIFCALRDICIYQPEDNHAWFSVMYVCRSWRDAAAGCPELWTHLHTDLLQLCYWPDTLLHSGVLPLHLVFNKPRPVDLTIISILAHQFAHRIESLEIVDIDEEFLDDIEVEGWHECFFQQPLLALKSLSLNVMTTIDEPLGSDFLQIAPENVPLNLQQLDLNLTPFEWSSAIYNNLTELRLSYMQGACAPSLGELALLFSRMHRLEVLEMTGVNITVSDVTDIIPPRSLSIVYLSLCWCLNFPACIVPSSVLHFYIDAAASVPAGRTAASNYADDFLTRHVSPNSIPKAYELGISRLRKRGVADFSVAYETCDKVELDIRIWRADDHPDTPGVVMTIPVDVTSRLHNFLGAAALKHITEATFDFDFNPSSFPFDWHRLLRRSPQLHTLKLLDGAFEHLVALLSTDDHLWMFDKAPLRDLRYIVVKVTKKFAEGLKKREDPVAKFARWLRARKNYGMAVDNLVISACSVKDARLRSALRAAVRVVEFTSCNTAQGCFPCIITH</sequence>
<reference evidence="1" key="2">
    <citation type="journal article" date="2022" name="New Phytol.">
        <title>Evolutionary transition to the ectomycorrhizal habit in the genomes of a hyperdiverse lineage of mushroom-forming fungi.</title>
        <authorList>
            <person name="Looney B."/>
            <person name="Miyauchi S."/>
            <person name="Morin E."/>
            <person name="Drula E."/>
            <person name="Courty P.E."/>
            <person name="Kohler A."/>
            <person name="Kuo A."/>
            <person name="LaButti K."/>
            <person name="Pangilinan J."/>
            <person name="Lipzen A."/>
            <person name="Riley R."/>
            <person name="Andreopoulos W."/>
            <person name="He G."/>
            <person name="Johnson J."/>
            <person name="Nolan M."/>
            <person name="Tritt A."/>
            <person name="Barry K.W."/>
            <person name="Grigoriev I.V."/>
            <person name="Nagy L.G."/>
            <person name="Hibbett D."/>
            <person name="Henrissat B."/>
            <person name="Matheny P.B."/>
            <person name="Labbe J."/>
            <person name="Martin F.M."/>
        </authorList>
    </citation>
    <scope>NUCLEOTIDE SEQUENCE</scope>
    <source>
        <strain evidence="1">EC-137</strain>
    </source>
</reference>
<reference evidence="1" key="1">
    <citation type="submission" date="2021-02" db="EMBL/GenBank/DDBJ databases">
        <authorList>
            <consortium name="DOE Joint Genome Institute"/>
            <person name="Ahrendt S."/>
            <person name="Looney B.P."/>
            <person name="Miyauchi S."/>
            <person name="Morin E."/>
            <person name="Drula E."/>
            <person name="Courty P.E."/>
            <person name="Chicoki N."/>
            <person name="Fauchery L."/>
            <person name="Kohler A."/>
            <person name="Kuo A."/>
            <person name="Labutti K."/>
            <person name="Pangilinan J."/>
            <person name="Lipzen A."/>
            <person name="Riley R."/>
            <person name="Andreopoulos W."/>
            <person name="He G."/>
            <person name="Johnson J."/>
            <person name="Barry K.W."/>
            <person name="Grigoriev I.V."/>
            <person name="Nagy L."/>
            <person name="Hibbett D."/>
            <person name="Henrissat B."/>
            <person name="Matheny P.B."/>
            <person name="Labbe J."/>
            <person name="Martin F."/>
        </authorList>
    </citation>
    <scope>NUCLEOTIDE SEQUENCE</scope>
    <source>
        <strain evidence="1">EC-137</strain>
    </source>
</reference>